<evidence type="ECO:0000313" key="3">
    <source>
        <dbReference type="Proteomes" id="UP000489600"/>
    </source>
</evidence>
<organism evidence="2 3">
    <name type="scientific">Arabis nemorensis</name>
    <dbReference type="NCBI Taxonomy" id="586526"/>
    <lineage>
        <taxon>Eukaryota</taxon>
        <taxon>Viridiplantae</taxon>
        <taxon>Streptophyta</taxon>
        <taxon>Embryophyta</taxon>
        <taxon>Tracheophyta</taxon>
        <taxon>Spermatophyta</taxon>
        <taxon>Magnoliopsida</taxon>
        <taxon>eudicotyledons</taxon>
        <taxon>Gunneridae</taxon>
        <taxon>Pentapetalae</taxon>
        <taxon>rosids</taxon>
        <taxon>malvids</taxon>
        <taxon>Brassicales</taxon>
        <taxon>Brassicaceae</taxon>
        <taxon>Arabideae</taxon>
        <taxon>Arabis</taxon>
    </lineage>
</organism>
<name>A0A565B2H3_9BRAS</name>
<feature type="region of interest" description="Disordered" evidence="1">
    <location>
        <begin position="1"/>
        <end position="20"/>
    </location>
</feature>
<proteinExistence type="predicted"/>
<dbReference type="EMBL" id="CABITT030000002">
    <property type="protein sequence ID" value="VVA95543.1"/>
    <property type="molecule type" value="Genomic_DNA"/>
</dbReference>
<evidence type="ECO:0000256" key="1">
    <source>
        <dbReference type="SAM" id="MobiDB-lite"/>
    </source>
</evidence>
<dbReference type="Proteomes" id="UP000489600">
    <property type="component" value="Unassembled WGS sequence"/>
</dbReference>
<protein>
    <submittedName>
        <fullName evidence="2">Uncharacterized protein</fullName>
    </submittedName>
</protein>
<evidence type="ECO:0000313" key="2">
    <source>
        <dbReference type="EMBL" id="VVA95543.1"/>
    </source>
</evidence>
<sequence length="59" mass="6465">MVVSPIRNQAGVGSHRALPMDDGFTMVRRNGRREEGTTNRVVFGAGGSGSGERKNIEYW</sequence>
<keyword evidence="3" id="KW-1185">Reference proteome</keyword>
<comment type="caution">
    <text evidence="2">The sequence shown here is derived from an EMBL/GenBank/DDBJ whole genome shotgun (WGS) entry which is preliminary data.</text>
</comment>
<reference evidence="2" key="1">
    <citation type="submission" date="2019-07" db="EMBL/GenBank/DDBJ databases">
        <authorList>
            <person name="Dittberner H."/>
        </authorList>
    </citation>
    <scope>NUCLEOTIDE SEQUENCE [LARGE SCALE GENOMIC DNA]</scope>
</reference>
<dbReference type="AlphaFoldDB" id="A0A565B2H3"/>
<feature type="region of interest" description="Disordered" evidence="1">
    <location>
        <begin position="40"/>
        <end position="59"/>
    </location>
</feature>
<gene>
    <name evidence="2" type="ORF">ANE_LOCUS5988</name>
</gene>
<accession>A0A565B2H3</accession>